<feature type="domain" description="Cytochrome c" evidence="8">
    <location>
        <begin position="175"/>
        <end position="265"/>
    </location>
</feature>
<keyword evidence="4" id="KW-0249">Electron transport</keyword>
<dbReference type="Proteomes" id="UP000234190">
    <property type="component" value="Unassembled WGS sequence"/>
</dbReference>
<gene>
    <name evidence="9" type="ORF">CR159_04510</name>
</gene>
<dbReference type="PANTHER" id="PTHR33751:SF9">
    <property type="entry name" value="CYTOCHROME C4"/>
    <property type="match status" value="1"/>
</dbReference>
<dbReference type="RefSeq" id="WP_102072828.1">
    <property type="nucleotide sequence ID" value="NZ_PDNW01000003.1"/>
</dbReference>
<keyword evidence="7" id="KW-0812">Transmembrane</keyword>
<organism evidence="9 10">
    <name type="scientific">Pollutimonas subterranea</name>
    <dbReference type="NCBI Taxonomy" id="2045210"/>
    <lineage>
        <taxon>Bacteria</taxon>
        <taxon>Pseudomonadati</taxon>
        <taxon>Pseudomonadota</taxon>
        <taxon>Betaproteobacteria</taxon>
        <taxon>Burkholderiales</taxon>
        <taxon>Alcaligenaceae</taxon>
        <taxon>Pollutimonas</taxon>
    </lineage>
</organism>
<dbReference type="PROSITE" id="PS51007">
    <property type="entry name" value="CYTC"/>
    <property type="match status" value="2"/>
</dbReference>
<dbReference type="PANTHER" id="PTHR33751">
    <property type="entry name" value="CBB3-TYPE CYTOCHROME C OXIDASE SUBUNIT FIXP"/>
    <property type="match status" value="1"/>
</dbReference>
<dbReference type="OrthoDB" id="9773456at2"/>
<dbReference type="GO" id="GO:0046872">
    <property type="term" value="F:metal ion binding"/>
    <property type="evidence" value="ECO:0007669"/>
    <property type="project" value="UniProtKB-KW"/>
</dbReference>
<evidence type="ECO:0000256" key="3">
    <source>
        <dbReference type="ARBA" id="ARBA00022723"/>
    </source>
</evidence>
<dbReference type="InterPro" id="IPR050597">
    <property type="entry name" value="Cytochrome_c_Oxidase_Subunit"/>
</dbReference>
<dbReference type="InterPro" id="IPR036909">
    <property type="entry name" value="Cyt_c-like_dom_sf"/>
</dbReference>
<evidence type="ECO:0000256" key="4">
    <source>
        <dbReference type="ARBA" id="ARBA00022982"/>
    </source>
</evidence>
<name>A0A2N4U776_9BURK</name>
<feature type="domain" description="Cytochrome c" evidence="8">
    <location>
        <begin position="87"/>
        <end position="164"/>
    </location>
</feature>
<evidence type="ECO:0000313" key="9">
    <source>
        <dbReference type="EMBL" id="PLC50871.1"/>
    </source>
</evidence>
<dbReference type="EMBL" id="PDNW01000003">
    <property type="protein sequence ID" value="PLC50871.1"/>
    <property type="molecule type" value="Genomic_DNA"/>
</dbReference>
<accession>A0A2N4U776</accession>
<comment type="caution">
    <text evidence="9">The sequence shown here is derived from an EMBL/GenBank/DDBJ whole genome shotgun (WGS) entry which is preliminary data.</text>
</comment>
<evidence type="ECO:0000256" key="2">
    <source>
        <dbReference type="ARBA" id="ARBA00022617"/>
    </source>
</evidence>
<evidence type="ECO:0000256" key="6">
    <source>
        <dbReference type="PROSITE-ProRule" id="PRU00433"/>
    </source>
</evidence>
<keyword evidence="1" id="KW-0813">Transport</keyword>
<protein>
    <submittedName>
        <fullName evidence="9">Cytochrome C</fullName>
    </submittedName>
</protein>
<dbReference type="InterPro" id="IPR009056">
    <property type="entry name" value="Cyt_c-like_dom"/>
</dbReference>
<dbReference type="SUPFAM" id="SSF46626">
    <property type="entry name" value="Cytochrome c"/>
    <property type="match status" value="2"/>
</dbReference>
<proteinExistence type="predicted"/>
<dbReference type="AlphaFoldDB" id="A0A2N4U776"/>
<dbReference type="Gene3D" id="1.10.760.10">
    <property type="entry name" value="Cytochrome c-like domain"/>
    <property type="match status" value="2"/>
</dbReference>
<evidence type="ECO:0000256" key="1">
    <source>
        <dbReference type="ARBA" id="ARBA00022448"/>
    </source>
</evidence>
<evidence type="ECO:0000256" key="5">
    <source>
        <dbReference type="ARBA" id="ARBA00023004"/>
    </source>
</evidence>
<keyword evidence="7" id="KW-0472">Membrane</keyword>
<dbReference type="Pfam" id="PF00034">
    <property type="entry name" value="Cytochrom_C"/>
    <property type="match status" value="2"/>
</dbReference>
<keyword evidence="2 6" id="KW-0349">Heme</keyword>
<evidence type="ECO:0000259" key="8">
    <source>
        <dbReference type="PROSITE" id="PS51007"/>
    </source>
</evidence>
<keyword evidence="3 6" id="KW-0479">Metal-binding</keyword>
<dbReference type="GO" id="GO:0009055">
    <property type="term" value="F:electron transfer activity"/>
    <property type="evidence" value="ECO:0007669"/>
    <property type="project" value="InterPro"/>
</dbReference>
<reference evidence="9 10" key="1">
    <citation type="submission" date="2017-10" db="EMBL/GenBank/DDBJ databases">
        <title>Two draft genome sequences of Pusillimonas sp. strains isolated from a nitrate- and radionuclide-contaminated groundwater in Russia.</title>
        <authorList>
            <person name="Grouzdev D.S."/>
            <person name="Tourova T.P."/>
            <person name="Goeva M.A."/>
            <person name="Babich T.L."/>
            <person name="Sokolova D.S."/>
            <person name="Abdullin R."/>
            <person name="Poltaraus A.B."/>
            <person name="Toshchakov S.V."/>
            <person name="Nazina T.N."/>
        </authorList>
    </citation>
    <scope>NUCLEOTIDE SEQUENCE [LARGE SCALE GENOMIC DNA]</scope>
    <source>
        <strain evidence="9 10">JR1/69-3-13</strain>
    </source>
</reference>
<evidence type="ECO:0000256" key="7">
    <source>
        <dbReference type="SAM" id="Phobius"/>
    </source>
</evidence>
<keyword evidence="10" id="KW-1185">Reference proteome</keyword>
<dbReference type="GO" id="GO:0020037">
    <property type="term" value="F:heme binding"/>
    <property type="evidence" value="ECO:0007669"/>
    <property type="project" value="InterPro"/>
</dbReference>
<keyword evidence="5 6" id="KW-0408">Iron</keyword>
<keyword evidence="7" id="KW-1133">Transmembrane helix</keyword>
<sequence>MNTEPEPTLPRVEDIDPTFEPWEPSRPIPIFLLGILVALAITGVGMYLSDLAPWTDFGSPDTVANGPVAPLTQYPLPVGSVHGDAPELVHSGAGSVWSCASCHGVQGEGAGITPRLAGLSPDYLTKQLHDFASGERLHESMHYVARELQQRDITELAAYYARLPVPLLVLPPSDADLERGRLLFEQGDWKLDVPACISCHGSQGEGVGAAFPPLAAQQPEYLFSQLTAWKGGHRHNSPQNLMDDIASRLSYEDLYAVSYYAASVRHPGGGSLVNLSTENSDER</sequence>
<evidence type="ECO:0000313" key="10">
    <source>
        <dbReference type="Proteomes" id="UP000234190"/>
    </source>
</evidence>
<feature type="transmembrane region" description="Helical" evidence="7">
    <location>
        <begin position="28"/>
        <end position="48"/>
    </location>
</feature>